<proteinExistence type="predicted"/>
<dbReference type="EMBL" id="AJWZ01005581">
    <property type="protein sequence ID" value="EKC62190.1"/>
    <property type="molecule type" value="Genomic_DNA"/>
</dbReference>
<gene>
    <name evidence="1" type="ORF">OBE_08094</name>
</gene>
<reference evidence="1" key="1">
    <citation type="journal article" date="2013" name="Environ. Microbiol.">
        <title>Microbiota from the distal guts of lean and obese adolescents exhibit partial functional redundancy besides clear differences in community structure.</title>
        <authorList>
            <person name="Ferrer M."/>
            <person name="Ruiz A."/>
            <person name="Lanza F."/>
            <person name="Haange S.B."/>
            <person name="Oberbach A."/>
            <person name="Till H."/>
            <person name="Bargiela R."/>
            <person name="Campoy C."/>
            <person name="Segura M.T."/>
            <person name="Richter M."/>
            <person name="von Bergen M."/>
            <person name="Seifert J."/>
            <person name="Suarez A."/>
        </authorList>
    </citation>
    <scope>NUCLEOTIDE SEQUENCE</scope>
</reference>
<feature type="non-terminal residue" evidence="1">
    <location>
        <position position="1"/>
    </location>
</feature>
<organism evidence="1">
    <name type="scientific">human gut metagenome</name>
    <dbReference type="NCBI Taxonomy" id="408170"/>
    <lineage>
        <taxon>unclassified sequences</taxon>
        <taxon>metagenomes</taxon>
        <taxon>organismal metagenomes</taxon>
    </lineage>
</organism>
<comment type="caution">
    <text evidence="1">The sequence shown here is derived from an EMBL/GenBank/DDBJ whole genome shotgun (WGS) entry which is preliminary data.</text>
</comment>
<dbReference type="AlphaFoldDB" id="K1T754"/>
<name>K1T754_9ZZZZ</name>
<evidence type="ECO:0000313" key="1">
    <source>
        <dbReference type="EMBL" id="EKC62190.1"/>
    </source>
</evidence>
<accession>K1T754</accession>
<protein>
    <submittedName>
        <fullName evidence="1">Uncharacterized protein</fullName>
    </submittedName>
</protein>
<sequence>IEALYKEVTDKSGMPYTSIAINQAELMIYLEKSDYDWEKIDVGAITPLLDESFQRLGLYADYKHVLGISDYYYTYEKLYASQNFELPYGGYLNRSQGCYVMDITSHMQEVWNGYLKSQGVETGGSQTENPAPRTIYIGPEAYGLFTMPYTSAQGMENTANNAPIKLRLIYTMIK</sequence>